<evidence type="ECO:0000256" key="3">
    <source>
        <dbReference type="ARBA" id="ARBA00011206"/>
    </source>
</evidence>
<dbReference type="RefSeq" id="XP_016209803.1">
    <property type="nucleotide sequence ID" value="XM_016362355.1"/>
</dbReference>
<evidence type="ECO:0000256" key="7">
    <source>
        <dbReference type="ARBA" id="ARBA00025127"/>
    </source>
</evidence>
<gene>
    <name evidence="13" type="ORF">PV09_08454</name>
</gene>
<keyword evidence="4 8" id="KW-0240">DNA-directed RNA polymerase</keyword>
<dbReference type="AlphaFoldDB" id="A0A0D2ALI0"/>
<feature type="domain" description="RNA polymerase III Rpc82 C -terminal" evidence="10">
    <location>
        <begin position="171"/>
        <end position="471"/>
    </location>
</feature>
<dbReference type="GO" id="GO:0003697">
    <property type="term" value="F:single-stranded DNA binding"/>
    <property type="evidence" value="ECO:0007669"/>
    <property type="project" value="UniProtKB-UniRule"/>
</dbReference>
<name>A0A0D2ALI0_9PEZI</name>
<proteinExistence type="inferred from homology"/>
<dbReference type="InterPro" id="IPR008806">
    <property type="entry name" value="RNA_pol_III_Rpc82_C"/>
</dbReference>
<protein>
    <recommendedName>
        <fullName evidence="8">DNA-directed RNA polymerase III subunit RPC3</fullName>
        <shortName evidence="8">RNA polymerase III subunit C3</shortName>
    </recommendedName>
</protein>
<evidence type="ECO:0000313" key="14">
    <source>
        <dbReference type="Proteomes" id="UP000053259"/>
    </source>
</evidence>
<sequence>MRQNLAELLASAVSTTYGSYYGAVLSALTTRARATSAQLIRATPNLSSGDVRLALVAMVQQRIVNHYTDASGTTFYEPNWEHAYNFMYRIPTLCKLVEERYDTCVANVFNAVARAGVVCVNELLTEMCPAPPEDAKSKHENSNTNMVENGGSDTRAGQSAILSENELYGALNVLLAAGYLMRVNLRQFWPPHDREIEATNEVLRSDFPTGVSAKKEKDELKRQTMRLLRRWREEDENFESHGVNGFNSPSRKRTAHHGDSYLDADAELRNPKRQQLNGQSKTLVEHHRSWLSKHQDPLDPDLIIAVNFDRCAVGLRTNQFIQYCERHIHPMTAKVYGALLRVLEGSTSRCFDPLEERPENEREFFGPVYEKPKKIDSGLSEAVTTQQIANMLEADLDLTAGLAPEPNDDVEPSVENANVVNGHASRHEDDDDPESARLRRIEQHLHVLVCDSRGLVRRKHREWFVPFHSTTQRIIESEIESCITHTLGTLPARMVRILKFYGHQELRHLASRAMVTEDQARTACQLLQQAGWIDVVELPRTARREVTKSLWLWCYDVLQARQKCLADCYFTMTRLSIRLQSERQKIESVITKSERSDVVGHEDKFLNNEEKVALAKFAKSTDLITRQMVRIDELVAVMRDFSAMEHPHKLWDLGWVDWQSPERDGLDDGTRALEEYVEGAEDESNNEDEDEGLN</sequence>
<keyword evidence="6 8" id="KW-0539">Nucleus</keyword>
<evidence type="ECO:0000256" key="5">
    <source>
        <dbReference type="ARBA" id="ARBA00023163"/>
    </source>
</evidence>
<evidence type="ECO:0000259" key="10">
    <source>
        <dbReference type="Pfam" id="PF05645"/>
    </source>
</evidence>
<evidence type="ECO:0000313" key="13">
    <source>
        <dbReference type="EMBL" id="KIV99933.1"/>
    </source>
</evidence>
<comment type="similarity">
    <text evidence="2 8">Belongs to the RNA polymerase beta chain family.</text>
</comment>
<dbReference type="GO" id="GO:0005666">
    <property type="term" value="C:RNA polymerase III complex"/>
    <property type="evidence" value="ECO:0007669"/>
    <property type="project" value="UniProtKB-UniRule"/>
</dbReference>
<dbReference type="PANTHER" id="PTHR12949">
    <property type="entry name" value="RNA POLYMERASE III DNA DIRECTED -RELATED"/>
    <property type="match status" value="1"/>
</dbReference>
<evidence type="ECO:0000256" key="8">
    <source>
        <dbReference type="RuleBase" id="RU367076"/>
    </source>
</evidence>
<dbReference type="RefSeq" id="XP_016209804.1">
    <property type="nucleotide sequence ID" value="XM_016362356.1"/>
</dbReference>
<evidence type="ECO:0000259" key="11">
    <source>
        <dbReference type="Pfam" id="PF08221"/>
    </source>
</evidence>
<dbReference type="EMBL" id="KN847569">
    <property type="protein sequence ID" value="KIV99934.1"/>
    <property type="molecule type" value="Genomic_DNA"/>
</dbReference>
<dbReference type="InterPro" id="IPR039748">
    <property type="entry name" value="RPC3"/>
</dbReference>
<dbReference type="HOGENOM" id="CLU_023294_0_0_1"/>
<feature type="domain" description="RNA polymerase III subunit RPC82-related helix-turn-helix" evidence="11">
    <location>
        <begin position="13"/>
        <end position="65"/>
    </location>
</feature>
<comment type="function">
    <text evidence="7 8">DNA-dependent RNA polymerase catalyzes the transcription of DNA into RNA using the four ribonucleoside triphosphates as substrates. Specific core component of RNA polymerase III which synthesizes small RNAs, such as 5S rRNA and tRNAs.</text>
</comment>
<dbReference type="Pfam" id="PF22536">
    <property type="entry name" value="WHD_POLR3C"/>
    <property type="match status" value="1"/>
</dbReference>
<dbReference type="Pfam" id="PF05645">
    <property type="entry name" value="RNA_pol_Rpc82"/>
    <property type="match status" value="1"/>
</dbReference>
<keyword evidence="14" id="KW-1185">Reference proteome</keyword>
<evidence type="ECO:0000256" key="4">
    <source>
        <dbReference type="ARBA" id="ARBA00022478"/>
    </source>
</evidence>
<feature type="domain" description="DNA-directed RNA polymerase III subunit RPC3 winged-helix" evidence="12">
    <location>
        <begin position="479"/>
        <end position="553"/>
    </location>
</feature>
<feature type="region of interest" description="Disordered" evidence="9">
    <location>
        <begin position="401"/>
        <end position="434"/>
    </location>
</feature>
<dbReference type="GO" id="GO:0006351">
    <property type="term" value="P:DNA-templated transcription"/>
    <property type="evidence" value="ECO:0007669"/>
    <property type="project" value="InterPro"/>
</dbReference>
<dbReference type="GeneID" id="27316427"/>
<dbReference type="FunCoup" id="A0A0D2ALI0">
    <property type="interactions" value="438"/>
</dbReference>
<evidence type="ECO:0000256" key="6">
    <source>
        <dbReference type="ARBA" id="ARBA00023242"/>
    </source>
</evidence>
<dbReference type="OrthoDB" id="272392at2759"/>
<dbReference type="Proteomes" id="UP000053259">
    <property type="component" value="Unassembled WGS sequence"/>
</dbReference>
<dbReference type="PANTHER" id="PTHR12949:SF0">
    <property type="entry name" value="DNA-DIRECTED RNA POLYMERASE III SUBUNIT RPC3"/>
    <property type="match status" value="1"/>
</dbReference>
<dbReference type="Gene3D" id="1.10.10.10">
    <property type="entry name" value="Winged helix-like DNA-binding domain superfamily/Winged helix DNA-binding domain"/>
    <property type="match status" value="2"/>
</dbReference>
<dbReference type="InterPro" id="IPR055207">
    <property type="entry name" value="POLR3C_WHD"/>
</dbReference>
<dbReference type="Pfam" id="PF08221">
    <property type="entry name" value="HTH_9"/>
    <property type="match status" value="1"/>
</dbReference>
<comment type="subunit">
    <text evidence="3 8">Component of the RNA polymerase III (Pol III) complex consisting of 17 subunits.</text>
</comment>
<evidence type="ECO:0000256" key="1">
    <source>
        <dbReference type="ARBA" id="ARBA00004123"/>
    </source>
</evidence>
<keyword evidence="5 8" id="KW-0804">Transcription</keyword>
<dbReference type="InterPro" id="IPR036388">
    <property type="entry name" value="WH-like_DNA-bd_sf"/>
</dbReference>
<dbReference type="VEuPathDB" id="FungiDB:PV09_08454"/>
<reference evidence="13 14" key="1">
    <citation type="submission" date="2015-01" db="EMBL/GenBank/DDBJ databases">
        <title>The Genome Sequence of Ochroconis gallopava CBS43764.</title>
        <authorList>
            <consortium name="The Broad Institute Genomics Platform"/>
            <person name="Cuomo C."/>
            <person name="de Hoog S."/>
            <person name="Gorbushina A."/>
            <person name="Stielow B."/>
            <person name="Teixiera M."/>
            <person name="Abouelleil A."/>
            <person name="Chapman S.B."/>
            <person name="Priest M."/>
            <person name="Young S.K."/>
            <person name="Wortman J."/>
            <person name="Nusbaum C."/>
            <person name="Birren B."/>
        </authorList>
    </citation>
    <scope>NUCLEOTIDE SEQUENCE [LARGE SCALE GENOMIC DNA]</scope>
    <source>
        <strain evidence="13 14">CBS 43764</strain>
    </source>
</reference>
<evidence type="ECO:0000256" key="9">
    <source>
        <dbReference type="SAM" id="MobiDB-lite"/>
    </source>
</evidence>
<dbReference type="STRING" id="253628.A0A0D2ALI0"/>
<comment type="subcellular location">
    <subcellularLocation>
        <location evidence="1 8">Nucleus</location>
    </subcellularLocation>
</comment>
<evidence type="ECO:0000259" key="12">
    <source>
        <dbReference type="Pfam" id="PF22536"/>
    </source>
</evidence>
<accession>A0A0D2ALI0</accession>
<organism evidence="13 14">
    <name type="scientific">Verruconis gallopava</name>
    <dbReference type="NCBI Taxonomy" id="253628"/>
    <lineage>
        <taxon>Eukaryota</taxon>
        <taxon>Fungi</taxon>
        <taxon>Dikarya</taxon>
        <taxon>Ascomycota</taxon>
        <taxon>Pezizomycotina</taxon>
        <taxon>Dothideomycetes</taxon>
        <taxon>Pleosporomycetidae</taxon>
        <taxon>Venturiales</taxon>
        <taxon>Sympoventuriaceae</taxon>
        <taxon>Verruconis</taxon>
    </lineage>
</organism>
<dbReference type="InterPro" id="IPR013197">
    <property type="entry name" value="RNA_pol_III_RPC82-rel_HTH"/>
</dbReference>
<evidence type="ECO:0000256" key="2">
    <source>
        <dbReference type="ARBA" id="ARBA00006835"/>
    </source>
</evidence>
<dbReference type="EMBL" id="KN847569">
    <property type="protein sequence ID" value="KIV99933.1"/>
    <property type="molecule type" value="Genomic_DNA"/>
</dbReference>